<dbReference type="EMBL" id="UINC01000057">
    <property type="protein sequence ID" value="SUZ48221.1"/>
    <property type="molecule type" value="Genomic_DNA"/>
</dbReference>
<evidence type="ECO:0008006" key="11">
    <source>
        <dbReference type="Google" id="ProtNLM"/>
    </source>
</evidence>
<evidence type="ECO:0000256" key="5">
    <source>
        <dbReference type="ARBA" id="ARBA00022801"/>
    </source>
</evidence>
<dbReference type="AlphaFoldDB" id="A0A381N0X1"/>
<comment type="catalytic activity">
    <reaction evidence="8">
        <text>adenosine + phosphate = alpha-D-ribose 1-phosphate + adenine</text>
        <dbReference type="Rhea" id="RHEA:27642"/>
        <dbReference type="ChEBI" id="CHEBI:16335"/>
        <dbReference type="ChEBI" id="CHEBI:16708"/>
        <dbReference type="ChEBI" id="CHEBI:43474"/>
        <dbReference type="ChEBI" id="CHEBI:57720"/>
        <dbReference type="EC" id="2.4.2.1"/>
    </reaction>
    <physiologicalReaction direction="left-to-right" evidence="8">
        <dbReference type="Rhea" id="RHEA:27643"/>
    </physiologicalReaction>
</comment>
<keyword evidence="5" id="KW-0378">Hydrolase</keyword>
<dbReference type="CDD" id="cd16833">
    <property type="entry name" value="YfiH"/>
    <property type="match status" value="1"/>
</dbReference>
<dbReference type="Gene3D" id="3.60.140.10">
    <property type="entry name" value="CNF1/YfiH-like putative cysteine hydrolases"/>
    <property type="match status" value="1"/>
</dbReference>
<gene>
    <name evidence="10" type="ORF">METZ01_LOCUS1075</name>
</gene>
<reference evidence="10" key="1">
    <citation type="submission" date="2018-05" db="EMBL/GenBank/DDBJ databases">
        <authorList>
            <person name="Lanie J.A."/>
            <person name="Ng W.-L."/>
            <person name="Kazmierczak K.M."/>
            <person name="Andrzejewski T.M."/>
            <person name="Davidsen T.M."/>
            <person name="Wayne K.J."/>
            <person name="Tettelin H."/>
            <person name="Glass J.I."/>
            <person name="Rusch D."/>
            <person name="Podicherti R."/>
            <person name="Tsui H.-C.T."/>
            <person name="Winkler M.E."/>
        </authorList>
    </citation>
    <scope>NUCLEOTIDE SEQUENCE</scope>
</reference>
<dbReference type="GO" id="GO:0017061">
    <property type="term" value="F:S-methyl-5-thioadenosine phosphorylase activity"/>
    <property type="evidence" value="ECO:0007669"/>
    <property type="project" value="UniProtKB-EC"/>
</dbReference>
<comment type="catalytic activity">
    <reaction evidence="7">
        <text>adenosine + H2O + H(+) = inosine + NH4(+)</text>
        <dbReference type="Rhea" id="RHEA:24408"/>
        <dbReference type="ChEBI" id="CHEBI:15377"/>
        <dbReference type="ChEBI" id="CHEBI:15378"/>
        <dbReference type="ChEBI" id="CHEBI:16335"/>
        <dbReference type="ChEBI" id="CHEBI:17596"/>
        <dbReference type="ChEBI" id="CHEBI:28938"/>
        <dbReference type="EC" id="3.5.4.4"/>
    </reaction>
    <physiologicalReaction direction="left-to-right" evidence="7">
        <dbReference type="Rhea" id="RHEA:24409"/>
    </physiologicalReaction>
</comment>
<protein>
    <recommendedName>
        <fullName evidence="11">Purine nucleoside phosphorylase</fullName>
    </recommendedName>
</protein>
<dbReference type="Pfam" id="PF02578">
    <property type="entry name" value="Cu-oxidase_4"/>
    <property type="match status" value="1"/>
</dbReference>
<dbReference type="SUPFAM" id="SSF64438">
    <property type="entry name" value="CNF1/YfiH-like putative cysteine hydrolases"/>
    <property type="match status" value="1"/>
</dbReference>
<organism evidence="10">
    <name type="scientific">marine metagenome</name>
    <dbReference type="NCBI Taxonomy" id="408172"/>
    <lineage>
        <taxon>unclassified sequences</taxon>
        <taxon>metagenomes</taxon>
        <taxon>ecological metagenomes</taxon>
    </lineage>
</organism>
<dbReference type="PANTHER" id="PTHR30616:SF2">
    <property type="entry name" value="PURINE NUCLEOSIDE PHOSPHORYLASE LACC1"/>
    <property type="match status" value="1"/>
</dbReference>
<evidence type="ECO:0000256" key="9">
    <source>
        <dbReference type="ARBA" id="ARBA00049893"/>
    </source>
</evidence>
<dbReference type="NCBIfam" id="TIGR00726">
    <property type="entry name" value="peptidoglycan editing factor PgeF"/>
    <property type="match status" value="1"/>
</dbReference>
<dbReference type="InterPro" id="IPR038371">
    <property type="entry name" value="Cu_polyphenol_OxRdtase_sf"/>
</dbReference>
<evidence type="ECO:0000256" key="1">
    <source>
        <dbReference type="ARBA" id="ARBA00000553"/>
    </source>
</evidence>
<keyword evidence="6" id="KW-0862">Zinc</keyword>
<evidence type="ECO:0000256" key="3">
    <source>
        <dbReference type="ARBA" id="ARBA00022679"/>
    </source>
</evidence>
<name>A0A381N0X1_9ZZZZ</name>
<sequence length="224" mass="25861">MVRLNKELKASFNLADHIGDDREKVFVNREIFKKQLNLYQEPYWLHQVHGNCVVKAPFRKILPTADACVTKTPNTVCIILTADCLPIFFTSEKGDFVGIAHAGWKGMLAGIIEETISSFEIEPQTLMVWLGPAISQSAFEVGDEVRDQFLLKEREAEQFFLKNPNKRWQADLYGLAKLKLNNYGVKKIFGGQYCTFKQQKKFFSYRRNRQSGRMANFIYMNNDS</sequence>
<proteinExistence type="inferred from homology"/>
<dbReference type="GO" id="GO:0016787">
    <property type="term" value="F:hydrolase activity"/>
    <property type="evidence" value="ECO:0007669"/>
    <property type="project" value="UniProtKB-KW"/>
</dbReference>
<dbReference type="InterPro" id="IPR011324">
    <property type="entry name" value="Cytotoxic_necrot_fac-like_cat"/>
</dbReference>
<dbReference type="PANTHER" id="PTHR30616">
    <property type="entry name" value="UNCHARACTERIZED PROTEIN YFIH"/>
    <property type="match status" value="1"/>
</dbReference>
<evidence type="ECO:0000313" key="10">
    <source>
        <dbReference type="EMBL" id="SUZ48221.1"/>
    </source>
</evidence>
<evidence type="ECO:0000256" key="8">
    <source>
        <dbReference type="ARBA" id="ARBA00048968"/>
    </source>
</evidence>
<evidence type="ECO:0000256" key="4">
    <source>
        <dbReference type="ARBA" id="ARBA00022723"/>
    </source>
</evidence>
<dbReference type="InterPro" id="IPR003730">
    <property type="entry name" value="Cu_polyphenol_OxRdtase"/>
</dbReference>
<evidence type="ECO:0000256" key="7">
    <source>
        <dbReference type="ARBA" id="ARBA00047989"/>
    </source>
</evidence>
<keyword evidence="3" id="KW-0808">Transferase</keyword>
<evidence type="ECO:0000256" key="6">
    <source>
        <dbReference type="ARBA" id="ARBA00022833"/>
    </source>
</evidence>
<comment type="similarity">
    <text evidence="2">Belongs to the purine nucleoside phosphorylase YfiH/LACC1 family.</text>
</comment>
<evidence type="ECO:0000256" key="2">
    <source>
        <dbReference type="ARBA" id="ARBA00007353"/>
    </source>
</evidence>
<comment type="catalytic activity">
    <reaction evidence="9">
        <text>S-methyl-5'-thioadenosine + phosphate = 5-(methylsulfanyl)-alpha-D-ribose 1-phosphate + adenine</text>
        <dbReference type="Rhea" id="RHEA:11852"/>
        <dbReference type="ChEBI" id="CHEBI:16708"/>
        <dbReference type="ChEBI" id="CHEBI:17509"/>
        <dbReference type="ChEBI" id="CHEBI:43474"/>
        <dbReference type="ChEBI" id="CHEBI:58533"/>
        <dbReference type="EC" id="2.4.2.28"/>
    </reaction>
    <physiologicalReaction direction="left-to-right" evidence="9">
        <dbReference type="Rhea" id="RHEA:11853"/>
    </physiologicalReaction>
</comment>
<dbReference type="GO" id="GO:0005507">
    <property type="term" value="F:copper ion binding"/>
    <property type="evidence" value="ECO:0007669"/>
    <property type="project" value="TreeGrafter"/>
</dbReference>
<comment type="catalytic activity">
    <reaction evidence="1">
        <text>inosine + phosphate = alpha-D-ribose 1-phosphate + hypoxanthine</text>
        <dbReference type="Rhea" id="RHEA:27646"/>
        <dbReference type="ChEBI" id="CHEBI:17368"/>
        <dbReference type="ChEBI" id="CHEBI:17596"/>
        <dbReference type="ChEBI" id="CHEBI:43474"/>
        <dbReference type="ChEBI" id="CHEBI:57720"/>
        <dbReference type="EC" id="2.4.2.1"/>
    </reaction>
    <physiologicalReaction direction="left-to-right" evidence="1">
        <dbReference type="Rhea" id="RHEA:27647"/>
    </physiologicalReaction>
</comment>
<keyword evidence="4" id="KW-0479">Metal-binding</keyword>
<accession>A0A381N0X1</accession>